<reference evidence="3" key="1">
    <citation type="submission" date="2014-12" db="EMBL/GenBank/DDBJ databases">
        <title>Complete genome sequence of a multi-drug resistant Klebsiella pneumoniae.</title>
        <authorList>
            <person name="Hua X."/>
            <person name="Chen Q."/>
            <person name="Li X."/>
            <person name="Feng Y."/>
            <person name="Ruan Z."/>
            <person name="Yu Y."/>
        </authorList>
    </citation>
    <scope>NUCLEOTIDE SEQUENCE [LARGE SCALE GENOMIC DNA]</scope>
    <source>
        <strain evidence="3">5.12</strain>
    </source>
</reference>
<organism evidence="2 3">
    <name type="scientific">Alteromonas pelagimontana</name>
    <dbReference type="NCBI Taxonomy" id="1858656"/>
    <lineage>
        <taxon>Bacteria</taxon>
        <taxon>Pseudomonadati</taxon>
        <taxon>Pseudomonadota</taxon>
        <taxon>Gammaproteobacteria</taxon>
        <taxon>Alteromonadales</taxon>
        <taxon>Alteromonadaceae</taxon>
        <taxon>Alteromonas/Salinimonas group</taxon>
        <taxon>Alteromonas</taxon>
    </lineage>
</organism>
<evidence type="ECO:0000313" key="3">
    <source>
        <dbReference type="Proteomes" id="UP000219285"/>
    </source>
</evidence>
<dbReference type="EMBL" id="CP052766">
    <property type="protein sequence ID" value="QJR79290.1"/>
    <property type="molecule type" value="Genomic_DNA"/>
</dbReference>
<keyword evidence="3" id="KW-1185">Reference proteome</keyword>
<evidence type="ECO:0008006" key="4">
    <source>
        <dbReference type="Google" id="ProtNLM"/>
    </source>
</evidence>
<accession>A0A6M4M9D6</accession>
<dbReference type="AlphaFoldDB" id="A0A6M4M9D6"/>
<name>A0A6M4M9D6_9ALTE</name>
<dbReference type="KEGG" id="apel:CA267_001725"/>
<sequence length="828" mass="88415">MNKYEFIISAKDKTAQAFQSIHSGLSGVTNAAKASAAAVAGVAVSFGALTVNAVRNAKELDALSKVAGYGVEEFQALSYAFDQFNISQEKFADISKDVQDKLGDFLATGGGEFADFFEKVAPQVGLTADALKDLSGTDVLIAVKKAMDDANVSAKEQVFYMESIANDATLLLPALKNNGEAVRRYAEEFRGLNAAMSQSELNTMKEVANDFARVEASLTGVGNKIAFEFSPYIQAATDLLVDATKESNGFAKEIKEGFEAAEDIIITTAGAISIVTSIMGDAYDGYRTLPGWMQEIGLAGAFIGGKKGLAVIAATGKALDGVKNTAEWLAAYTTGQISFAEWISADNEEAAQKLDELKESLAGFGEQASNMPDVSFGDTDSWFNNFSARVDKYKQKRNEVSGGPEDEKKPALINVTRAEREAKQFLTIVDLLNEVNGNPIQIDTEFSGLDSASDWLPKDLNINLPVSGRFDFDDTFKSSAENYWGDINDNGFLNLKPTVDLTEASAANQSLIDSAASTFEQIHEERLRFAGLDEQIEEERYQRQLTRMQDEIALIEKKGLLTQELEEEYRQAQLDAEENHASRMQEIKGGFWEKWLEAAEENLTNFDELSQATIETFSGQMGSALESVMFDSESTGDAIKGIIEGMARSTVSALGAMAAQWLAYKAVQLLVGKSTAVAGASGLALNAQASSLMAGLNAFTSTAAIPIVGPFAAPAAMGAALAVTQPMAAAIGGLAASAAVASYDGGGYTGDGIRAGGLDGKGGMLAMVHPQEYVTDFTKGQRLGATSGMSISVTNHLAGSSDDIYAALERQPKRLKRMLNKISNRPIA</sequence>
<dbReference type="OrthoDB" id="6349624at2"/>
<keyword evidence="1" id="KW-0175">Coiled coil</keyword>
<dbReference type="RefSeq" id="WP_075609070.1">
    <property type="nucleotide sequence ID" value="NZ_CP052766.1"/>
</dbReference>
<dbReference type="Proteomes" id="UP000219285">
    <property type="component" value="Chromosome"/>
</dbReference>
<protein>
    <recommendedName>
        <fullName evidence="4">Bacteriophage tail tape measure C-terminal domain-containing protein</fullName>
    </recommendedName>
</protein>
<reference evidence="2 3" key="2">
    <citation type="submission" date="2020-04" db="EMBL/GenBank/DDBJ databases">
        <title>Complete genome sequence of Alteromonas pelagimontana 5.12T.</title>
        <authorList>
            <person name="Sinha R.K."/>
            <person name="Krishnan K.P."/>
            <person name="Kurian J.P."/>
        </authorList>
    </citation>
    <scope>NUCLEOTIDE SEQUENCE [LARGE SCALE GENOMIC DNA]</scope>
    <source>
        <strain evidence="2 3">5.12</strain>
    </source>
</reference>
<feature type="coiled-coil region" evidence="1">
    <location>
        <begin position="340"/>
        <end position="367"/>
    </location>
</feature>
<evidence type="ECO:0000313" key="2">
    <source>
        <dbReference type="EMBL" id="QJR79290.1"/>
    </source>
</evidence>
<gene>
    <name evidence="2" type="ORF">CA267_001725</name>
</gene>
<proteinExistence type="predicted"/>
<evidence type="ECO:0000256" key="1">
    <source>
        <dbReference type="SAM" id="Coils"/>
    </source>
</evidence>